<protein>
    <recommendedName>
        <fullName evidence="4">ABC transporter domain-containing protein</fullName>
    </recommendedName>
</protein>
<evidence type="ECO:0000256" key="2">
    <source>
        <dbReference type="ARBA" id="ARBA00022741"/>
    </source>
</evidence>
<reference evidence="5" key="1">
    <citation type="submission" date="2018-05" db="EMBL/GenBank/DDBJ databases">
        <authorList>
            <person name="Lanie J.A."/>
            <person name="Ng W.-L."/>
            <person name="Kazmierczak K.M."/>
            <person name="Andrzejewski T.M."/>
            <person name="Davidsen T.M."/>
            <person name="Wayne K.J."/>
            <person name="Tettelin H."/>
            <person name="Glass J.I."/>
            <person name="Rusch D."/>
            <person name="Podicherti R."/>
            <person name="Tsui H.-C.T."/>
            <person name="Winkler M.E."/>
        </authorList>
    </citation>
    <scope>NUCLEOTIDE SEQUENCE</scope>
</reference>
<keyword evidence="2" id="KW-0547">Nucleotide-binding</keyword>
<name>A0A382XB04_9ZZZZ</name>
<keyword evidence="3" id="KW-0067">ATP-binding</keyword>
<dbReference type="EMBL" id="UINC01166339">
    <property type="protein sequence ID" value="SVD68242.1"/>
    <property type="molecule type" value="Genomic_DNA"/>
</dbReference>
<dbReference type="Gene3D" id="3.40.50.300">
    <property type="entry name" value="P-loop containing nucleotide triphosphate hydrolases"/>
    <property type="match status" value="1"/>
</dbReference>
<dbReference type="AlphaFoldDB" id="A0A382XB04"/>
<keyword evidence="1" id="KW-0813">Transport</keyword>
<evidence type="ECO:0000256" key="1">
    <source>
        <dbReference type="ARBA" id="ARBA00022448"/>
    </source>
</evidence>
<evidence type="ECO:0000259" key="4">
    <source>
        <dbReference type="Pfam" id="PF00005"/>
    </source>
</evidence>
<sequence>MQTTPALYIEGLTKYYGSRPALLGLDLELRWGEVLSVFGPNGSGKTTLVKLVTGLARATSGSIRIAGLNPDRSGMSVRRLLGVVTHQTFLYDE</sequence>
<feature type="domain" description="ABC transporter" evidence="4">
    <location>
        <begin position="24"/>
        <end position="90"/>
    </location>
</feature>
<feature type="non-terminal residue" evidence="5">
    <location>
        <position position="93"/>
    </location>
</feature>
<evidence type="ECO:0000313" key="5">
    <source>
        <dbReference type="EMBL" id="SVD68242.1"/>
    </source>
</evidence>
<dbReference type="SUPFAM" id="SSF52540">
    <property type="entry name" value="P-loop containing nucleoside triphosphate hydrolases"/>
    <property type="match status" value="1"/>
</dbReference>
<dbReference type="Pfam" id="PF00005">
    <property type="entry name" value="ABC_tran"/>
    <property type="match status" value="1"/>
</dbReference>
<accession>A0A382XB04</accession>
<dbReference type="InterPro" id="IPR027417">
    <property type="entry name" value="P-loop_NTPase"/>
</dbReference>
<proteinExistence type="predicted"/>
<dbReference type="InterPro" id="IPR003439">
    <property type="entry name" value="ABC_transporter-like_ATP-bd"/>
</dbReference>
<gene>
    <name evidence="5" type="ORF">METZ01_LOCUS421096</name>
</gene>
<dbReference type="GO" id="GO:0016887">
    <property type="term" value="F:ATP hydrolysis activity"/>
    <property type="evidence" value="ECO:0007669"/>
    <property type="project" value="InterPro"/>
</dbReference>
<dbReference type="PANTHER" id="PTHR42711">
    <property type="entry name" value="ABC TRANSPORTER ATP-BINDING PROTEIN"/>
    <property type="match status" value="1"/>
</dbReference>
<dbReference type="InterPro" id="IPR050763">
    <property type="entry name" value="ABC_transporter_ATP-binding"/>
</dbReference>
<organism evidence="5">
    <name type="scientific">marine metagenome</name>
    <dbReference type="NCBI Taxonomy" id="408172"/>
    <lineage>
        <taxon>unclassified sequences</taxon>
        <taxon>metagenomes</taxon>
        <taxon>ecological metagenomes</taxon>
    </lineage>
</organism>
<dbReference type="PANTHER" id="PTHR42711:SF16">
    <property type="entry name" value="ABC TRANSPORTER ATP-BINDING PROTEIN"/>
    <property type="match status" value="1"/>
</dbReference>
<evidence type="ECO:0000256" key="3">
    <source>
        <dbReference type="ARBA" id="ARBA00022840"/>
    </source>
</evidence>
<dbReference type="GO" id="GO:0005524">
    <property type="term" value="F:ATP binding"/>
    <property type="evidence" value="ECO:0007669"/>
    <property type="project" value="UniProtKB-KW"/>
</dbReference>